<sequence length="79" mass="7987">MFGAGPHAAPPNPAATQPPVFDMATGLFLPVYKACPHSWAVLAFGDGMGYLIDESAGCGGILDGASCGRVLEGCFGCLL</sequence>
<accession>A0A644TW70</accession>
<organism evidence="1">
    <name type="scientific">bioreactor metagenome</name>
    <dbReference type="NCBI Taxonomy" id="1076179"/>
    <lineage>
        <taxon>unclassified sequences</taxon>
        <taxon>metagenomes</taxon>
        <taxon>ecological metagenomes</taxon>
    </lineage>
</organism>
<reference evidence="1" key="1">
    <citation type="submission" date="2019-08" db="EMBL/GenBank/DDBJ databases">
        <authorList>
            <person name="Kucharzyk K."/>
            <person name="Murdoch R.W."/>
            <person name="Higgins S."/>
            <person name="Loffler F."/>
        </authorList>
    </citation>
    <scope>NUCLEOTIDE SEQUENCE</scope>
</reference>
<dbReference type="EMBL" id="VSSQ01000054">
    <property type="protein sequence ID" value="MPL70677.1"/>
    <property type="molecule type" value="Genomic_DNA"/>
</dbReference>
<evidence type="ECO:0000313" key="1">
    <source>
        <dbReference type="EMBL" id="MPL70677.1"/>
    </source>
</evidence>
<proteinExistence type="predicted"/>
<dbReference type="AlphaFoldDB" id="A0A644TW70"/>
<protein>
    <submittedName>
        <fullName evidence="1">Uncharacterized protein</fullName>
    </submittedName>
</protein>
<gene>
    <name evidence="1" type="ORF">SDC9_16437</name>
</gene>
<name>A0A644TW70_9ZZZZ</name>
<comment type="caution">
    <text evidence="1">The sequence shown here is derived from an EMBL/GenBank/DDBJ whole genome shotgun (WGS) entry which is preliminary data.</text>
</comment>